<comment type="caution">
    <text evidence="2">The sequence shown here is derived from an EMBL/GenBank/DDBJ whole genome shotgun (WGS) entry which is preliminary data.</text>
</comment>
<feature type="domain" description="EfeO-type cupredoxin-like" evidence="1">
    <location>
        <begin position="6"/>
        <end position="106"/>
    </location>
</feature>
<name>A0ABY1G8Q1_9GAMM</name>
<sequence>MNKWIFAFTMMLCLPSWLAYGKEYTLILKDHLFYPAEIKVPANKKLRLLIDNQDNTPEEFDSFDLNREKVLYPGRTSVIYIGPLSPGRYDFFGEFSPNTARGTVIATEDKNADN</sequence>
<dbReference type="Proteomes" id="UP000183805">
    <property type="component" value="Unassembled WGS sequence"/>
</dbReference>
<evidence type="ECO:0000313" key="2">
    <source>
        <dbReference type="EMBL" id="SFT38762.1"/>
    </source>
</evidence>
<gene>
    <name evidence="2" type="ORF">SAMN04487854_10286</name>
</gene>
<keyword evidence="3" id="KW-1185">Reference proteome</keyword>
<dbReference type="InterPro" id="IPR008972">
    <property type="entry name" value="Cupredoxin"/>
</dbReference>
<dbReference type="Gene3D" id="2.60.40.420">
    <property type="entry name" value="Cupredoxins - blue copper proteins"/>
    <property type="match status" value="1"/>
</dbReference>
<evidence type="ECO:0000313" key="3">
    <source>
        <dbReference type="Proteomes" id="UP000183805"/>
    </source>
</evidence>
<dbReference type="SUPFAM" id="SSF49503">
    <property type="entry name" value="Cupredoxins"/>
    <property type="match status" value="1"/>
</dbReference>
<reference evidence="2 3" key="1">
    <citation type="submission" date="2016-10" db="EMBL/GenBank/DDBJ databases">
        <authorList>
            <person name="Varghese N."/>
            <person name="Submissions S."/>
        </authorList>
    </citation>
    <scope>NUCLEOTIDE SEQUENCE [LARGE SCALE GENOMIC DNA]</scope>
    <source>
        <strain evidence="2 3">CGMCC 1.8499</strain>
    </source>
</reference>
<organism evidence="2 3">
    <name type="scientific">Pseudoalteromonas lipolytica</name>
    <dbReference type="NCBI Taxonomy" id="570156"/>
    <lineage>
        <taxon>Bacteria</taxon>
        <taxon>Pseudomonadati</taxon>
        <taxon>Pseudomonadota</taxon>
        <taxon>Gammaproteobacteria</taxon>
        <taxon>Alteromonadales</taxon>
        <taxon>Pseudoalteromonadaceae</taxon>
        <taxon>Pseudoalteromonas</taxon>
    </lineage>
</organism>
<accession>A0ABY1G8Q1</accession>
<evidence type="ECO:0000259" key="1">
    <source>
        <dbReference type="Pfam" id="PF13473"/>
    </source>
</evidence>
<dbReference type="InterPro" id="IPR028096">
    <property type="entry name" value="EfeO_Cupredoxin"/>
</dbReference>
<dbReference type="Pfam" id="PF13473">
    <property type="entry name" value="Cupredoxin_1"/>
    <property type="match status" value="1"/>
</dbReference>
<proteinExistence type="predicted"/>
<dbReference type="EMBL" id="FPAZ01000002">
    <property type="protein sequence ID" value="SFT38762.1"/>
    <property type="molecule type" value="Genomic_DNA"/>
</dbReference>
<protein>
    <submittedName>
        <fullName evidence="2">Cupredoxin-like domain-containing protein</fullName>
    </submittedName>
</protein>